<evidence type="ECO:0000313" key="1">
    <source>
        <dbReference type="EMBL" id="QIZ77308.1"/>
    </source>
</evidence>
<accession>A0A6H1UEQ1</accession>
<dbReference type="RefSeq" id="WP_168660569.1">
    <property type="nucleotide sequence ID" value="NZ_CP051180.1"/>
</dbReference>
<protein>
    <submittedName>
        <fullName evidence="1">Phosphoribosylglycinamide formyltransferase</fullName>
    </submittedName>
</protein>
<gene>
    <name evidence="1" type="ORF">HER31_10715</name>
</gene>
<keyword evidence="1" id="KW-0808">Transferase</keyword>
<dbReference type="Gene3D" id="3.30.460.10">
    <property type="entry name" value="Beta Polymerase, domain 2"/>
    <property type="match status" value="1"/>
</dbReference>
<dbReference type="AlphaFoldDB" id="A0A6H1UEQ1"/>
<dbReference type="InterPro" id="IPR043519">
    <property type="entry name" value="NT_sf"/>
</dbReference>
<evidence type="ECO:0000313" key="2">
    <source>
        <dbReference type="Proteomes" id="UP000501602"/>
    </source>
</evidence>
<keyword evidence="2" id="KW-1185">Reference proteome</keyword>
<dbReference type="SUPFAM" id="SSF81301">
    <property type="entry name" value="Nucleotidyltransferase"/>
    <property type="match status" value="1"/>
</dbReference>
<name>A0A6H1UEQ1_9GAMM</name>
<sequence length="250" mass="28307">MSSLVVMVPFARTPSTANGMRRCHNRNGALKQYQQYQADYQQLCQLPTFEPKTALQPDLPLPQLHQLAFEAQQELAEALTSLIKGNCCVLVNPGVKSFQRAQGKIETELQGNIRRLTDLARATLVVTNLSTLVATFAALAERVEIVSLLNRFQRPKANGYRDLKALVRLSATGMLAEVQLHLEAIQTVKNGEEHRAYQQLQCIQRKAELECRPLSVWEQAKVARLRRYSRALYEEAWQRYVVSDTQIALS</sequence>
<proteinExistence type="predicted"/>
<organism evidence="1 2">
    <name type="scientific">Ferrimonas lipolytica</name>
    <dbReference type="NCBI Taxonomy" id="2724191"/>
    <lineage>
        <taxon>Bacteria</taxon>
        <taxon>Pseudomonadati</taxon>
        <taxon>Pseudomonadota</taxon>
        <taxon>Gammaproteobacteria</taxon>
        <taxon>Alteromonadales</taxon>
        <taxon>Ferrimonadaceae</taxon>
        <taxon>Ferrimonas</taxon>
    </lineage>
</organism>
<dbReference type="Proteomes" id="UP000501602">
    <property type="component" value="Chromosome"/>
</dbReference>
<dbReference type="EMBL" id="CP051180">
    <property type="protein sequence ID" value="QIZ77308.1"/>
    <property type="molecule type" value="Genomic_DNA"/>
</dbReference>
<dbReference type="KEGG" id="fes:HER31_10715"/>
<reference evidence="1 2" key="1">
    <citation type="submission" date="2020-04" db="EMBL/GenBank/DDBJ databases">
        <title>Ferrimonas sp. S7 isolated from sea water.</title>
        <authorList>
            <person name="Bae S.S."/>
            <person name="Baek K."/>
        </authorList>
    </citation>
    <scope>NUCLEOTIDE SEQUENCE [LARGE SCALE GENOMIC DNA]</scope>
    <source>
        <strain evidence="1 2">S7</strain>
    </source>
</reference>
<dbReference type="GO" id="GO:0016740">
    <property type="term" value="F:transferase activity"/>
    <property type="evidence" value="ECO:0007669"/>
    <property type="project" value="UniProtKB-KW"/>
</dbReference>